<evidence type="ECO:0000256" key="1">
    <source>
        <dbReference type="SAM" id="Phobius"/>
    </source>
</evidence>
<sequence>MVSRIKQLDENTWQAPESLGLVPVFHRYNNGHRVFGKAAQEDIVNPPPKPIYRDNAAFSKDTDGEEGITQDEFVQSGYMFASSQHSDYLDMRIDSVINRGKFIISALFFLAIWFIVKLTSVWQGESWSPTLFDWSFYIGTIVCFAWDLLRRAQLPVRFHVKNQEVYVYYRRVLYRIPWQECEMSVRLTKYHTGMGNMRDGYQLVLWLNSDHTVNKQRKRKYRRLVLEHLDDDHISPYLYWEYVRRFMAGELAYIPERSQHNIDTLKRLNIKAIFNLFFVYPIYLILKTDQVALKIDYYNPFHRRWPQEVHEWTGEKCNWR</sequence>
<dbReference type="RefSeq" id="WP_131911459.1">
    <property type="nucleotide sequence ID" value="NZ_OU594967.1"/>
</dbReference>
<dbReference type="Proteomes" id="UP000295565">
    <property type="component" value="Unassembled WGS sequence"/>
</dbReference>
<evidence type="ECO:0000313" key="2">
    <source>
        <dbReference type="EMBL" id="TCK60079.1"/>
    </source>
</evidence>
<name>A0A4R1KA84_9GAMM</name>
<comment type="caution">
    <text evidence="2">The sequence shown here is derived from an EMBL/GenBank/DDBJ whole genome shotgun (WGS) entry which is preliminary data.</text>
</comment>
<reference evidence="2 3" key="1">
    <citation type="submission" date="2019-03" db="EMBL/GenBank/DDBJ databases">
        <title>Genomic Encyclopedia of Type Strains, Phase IV (KMG-IV): sequencing the most valuable type-strain genomes for metagenomic binning, comparative biology and taxonomic classification.</title>
        <authorList>
            <person name="Goeker M."/>
        </authorList>
    </citation>
    <scope>NUCLEOTIDE SEQUENCE [LARGE SCALE GENOMIC DNA]</scope>
    <source>
        <strain evidence="2 3">DSM 18577</strain>
    </source>
</reference>
<keyword evidence="1" id="KW-0812">Transmembrane</keyword>
<feature type="transmembrane region" description="Helical" evidence="1">
    <location>
        <begin position="134"/>
        <end position="149"/>
    </location>
</feature>
<protein>
    <submittedName>
        <fullName evidence="2">Uncharacterized protein</fullName>
    </submittedName>
</protein>
<gene>
    <name evidence="2" type="ORF">EV690_0607</name>
</gene>
<keyword evidence="1" id="KW-1133">Transmembrane helix</keyword>
<feature type="transmembrane region" description="Helical" evidence="1">
    <location>
        <begin position="102"/>
        <end position="122"/>
    </location>
</feature>
<dbReference type="OrthoDB" id="6356576at2"/>
<keyword evidence="1" id="KW-0472">Membrane</keyword>
<dbReference type="EMBL" id="SMGD01000008">
    <property type="protein sequence ID" value="TCK60079.1"/>
    <property type="molecule type" value="Genomic_DNA"/>
</dbReference>
<accession>A0A4R1KA84</accession>
<dbReference type="AlphaFoldDB" id="A0A4R1KA84"/>
<keyword evidence="3" id="KW-1185">Reference proteome</keyword>
<evidence type="ECO:0000313" key="3">
    <source>
        <dbReference type="Proteomes" id="UP000295565"/>
    </source>
</evidence>
<organism evidence="2 3">
    <name type="scientific">Celerinatantimonas diazotrophica</name>
    <dbReference type="NCBI Taxonomy" id="412034"/>
    <lineage>
        <taxon>Bacteria</taxon>
        <taxon>Pseudomonadati</taxon>
        <taxon>Pseudomonadota</taxon>
        <taxon>Gammaproteobacteria</taxon>
        <taxon>Celerinatantimonadaceae</taxon>
        <taxon>Celerinatantimonas</taxon>
    </lineage>
</organism>
<proteinExistence type="predicted"/>